<proteinExistence type="inferred from homology"/>
<feature type="region of interest" description="Disordered" evidence="2">
    <location>
        <begin position="1"/>
        <end position="25"/>
    </location>
</feature>
<evidence type="ECO:0000256" key="1">
    <source>
        <dbReference type="ARBA" id="ARBA00006765"/>
    </source>
</evidence>
<dbReference type="EMBL" id="HF935907">
    <property type="protein sequence ID" value="CCX32719.1"/>
    <property type="molecule type" value="Genomic_DNA"/>
</dbReference>
<dbReference type="OrthoDB" id="640742at2759"/>
<evidence type="ECO:0000313" key="5">
    <source>
        <dbReference type="Proteomes" id="UP000018144"/>
    </source>
</evidence>
<evidence type="ECO:0000256" key="3">
    <source>
        <dbReference type="SAM" id="Phobius"/>
    </source>
</evidence>
<feature type="transmembrane region" description="Helical" evidence="3">
    <location>
        <begin position="109"/>
        <end position="127"/>
    </location>
</feature>
<dbReference type="GO" id="GO:0005509">
    <property type="term" value="F:calcium ion binding"/>
    <property type="evidence" value="ECO:0007669"/>
    <property type="project" value="TreeGrafter"/>
</dbReference>
<evidence type="ECO:0000256" key="2">
    <source>
        <dbReference type="SAM" id="MobiDB-lite"/>
    </source>
</evidence>
<dbReference type="OMA" id="WGGAFFE"/>
<dbReference type="GO" id="GO:0004497">
    <property type="term" value="F:monooxygenase activity"/>
    <property type="evidence" value="ECO:0007669"/>
    <property type="project" value="TreeGrafter"/>
</dbReference>
<dbReference type="PANTHER" id="PTHR31495:SF0">
    <property type="entry name" value="BINDING PROTEIN CALEOSIN, PUTATIVE (AFU_ORTHOLOGUE AFUA_5G13750)-RELATED"/>
    <property type="match status" value="1"/>
</dbReference>
<accession>U4LKU1</accession>
<dbReference type="InterPro" id="IPR007736">
    <property type="entry name" value="Caleosin-related"/>
</dbReference>
<keyword evidence="3" id="KW-0812">Transmembrane</keyword>
<sequence length="265" mass="30035">MSSHEFQDGLKSTQDNTPQDITTAIPECPVTIQRKPYVPTSEEESKFKNPGTARANIASLSSYPDGTQWDDYATRHSHQTVLQQHCAFFDPDHDGVVWPIDTYRGFRDIGFNILISIISVVIIHFFFSYPTCYTWVPDPFFRLFLDNIHKTKHGSDTGTYDNEGRFIPQKLEDFFVKYGDGEGIKGLELVRGISGQRVIFDPVGWGGAVFEWTATYLLLWPEDGIIRKSEVRGIYDGSLFYELKERRMGANRGMRAGVNGKGNSA</sequence>
<comment type="similarity">
    <text evidence="1">Belongs to the caleosin family.</text>
</comment>
<evidence type="ECO:0000313" key="4">
    <source>
        <dbReference type="EMBL" id="CCX32719.1"/>
    </source>
</evidence>
<protein>
    <submittedName>
        <fullName evidence="4">Similar to Probable peroxygenase 3 acc. no. O22788</fullName>
    </submittedName>
</protein>
<reference evidence="4 5" key="1">
    <citation type="journal article" date="2013" name="PLoS Genet.">
        <title>The genome and development-dependent transcriptomes of Pyronema confluens: a window into fungal evolution.</title>
        <authorList>
            <person name="Traeger S."/>
            <person name="Altegoer F."/>
            <person name="Freitag M."/>
            <person name="Gabaldon T."/>
            <person name="Kempken F."/>
            <person name="Kumar A."/>
            <person name="Marcet-Houben M."/>
            <person name="Poggeler S."/>
            <person name="Stajich J.E."/>
            <person name="Nowrousian M."/>
        </authorList>
    </citation>
    <scope>NUCLEOTIDE SEQUENCE [LARGE SCALE GENOMIC DNA]</scope>
    <source>
        <strain evidence="5">CBS 100304</strain>
        <tissue evidence="4">Vegetative mycelium</tissue>
    </source>
</reference>
<keyword evidence="3" id="KW-1133">Transmembrane helix</keyword>
<dbReference type="AlphaFoldDB" id="U4LKU1"/>
<keyword evidence="5" id="KW-1185">Reference proteome</keyword>
<dbReference type="Pfam" id="PF05042">
    <property type="entry name" value="Caleosin"/>
    <property type="match status" value="1"/>
</dbReference>
<name>U4LKU1_PYROM</name>
<keyword evidence="3" id="KW-0472">Membrane</keyword>
<gene>
    <name evidence="4" type="ORF">PCON_13570</name>
</gene>
<dbReference type="eggNOG" id="ENOG502QQD0">
    <property type="taxonomic scope" value="Eukaryota"/>
</dbReference>
<feature type="compositionally biased region" description="Polar residues" evidence="2">
    <location>
        <begin position="9"/>
        <end position="22"/>
    </location>
</feature>
<dbReference type="Proteomes" id="UP000018144">
    <property type="component" value="Unassembled WGS sequence"/>
</dbReference>
<dbReference type="STRING" id="1076935.U4LKU1"/>
<organism evidence="4 5">
    <name type="scientific">Pyronema omphalodes (strain CBS 100304)</name>
    <name type="common">Pyronema confluens</name>
    <dbReference type="NCBI Taxonomy" id="1076935"/>
    <lineage>
        <taxon>Eukaryota</taxon>
        <taxon>Fungi</taxon>
        <taxon>Dikarya</taxon>
        <taxon>Ascomycota</taxon>
        <taxon>Pezizomycotina</taxon>
        <taxon>Pezizomycetes</taxon>
        <taxon>Pezizales</taxon>
        <taxon>Pyronemataceae</taxon>
        <taxon>Pyronema</taxon>
    </lineage>
</organism>
<dbReference type="PANTHER" id="PTHR31495">
    <property type="entry name" value="PEROXYGENASE 3-RELATED"/>
    <property type="match status" value="1"/>
</dbReference>